<evidence type="ECO:0000256" key="7">
    <source>
        <dbReference type="ARBA" id="ARBA00022777"/>
    </source>
</evidence>
<comment type="catalytic activity">
    <reaction evidence="10">
        <text>D-ribose 5-phosphate + ATP = 5-phospho-alpha-D-ribose 1-diphosphate + AMP + H(+)</text>
        <dbReference type="Rhea" id="RHEA:15609"/>
        <dbReference type="ChEBI" id="CHEBI:15378"/>
        <dbReference type="ChEBI" id="CHEBI:30616"/>
        <dbReference type="ChEBI" id="CHEBI:58017"/>
        <dbReference type="ChEBI" id="CHEBI:78346"/>
        <dbReference type="ChEBI" id="CHEBI:456215"/>
        <dbReference type="EC" id="2.7.6.1"/>
    </reaction>
</comment>
<evidence type="ECO:0000313" key="17">
    <source>
        <dbReference type="Proteomes" id="UP000003423"/>
    </source>
</evidence>
<evidence type="ECO:0000313" key="16">
    <source>
        <dbReference type="EMBL" id="EIJ66839.1"/>
    </source>
</evidence>
<dbReference type="AlphaFoldDB" id="I3D546"/>
<dbReference type="SUPFAM" id="SSF53271">
    <property type="entry name" value="PRTase-like"/>
    <property type="match status" value="1"/>
</dbReference>
<dbReference type="GO" id="GO:0005737">
    <property type="term" value="C:cytoplasm"/>
    <property type="evidence" value="ECO:0007669"/>
    <property type="project" value="TreeGrafter"/>
</dbReference>
<evidence type="ECO:0000256" key="6">
    <source>
        <dbReference type="ARBA" id="ARBA00022741"/>
    </source>
</evidence>
<dbReference type="Gene3D" id="3.40.50.2020">
    <property type="match status" value="2"/>
</dbReference>
<evidence type="ECO:0000256" key="12">
    <source>
        <dbReference type="ARBA" id="ARBA00069492"/>
    </source>
</evidence>
<dbReference type="Proteomes" id="UP000003423">
    <property type="component" value="Unassembled WGS sequence"/>
</dbReference>
<keyword evidence="17" id="KW-1185">Reference proteome</keyword>
<dbReference type="SMART" id="SM01400">
    <property type="entry name" value="Pribosyltran_N"/>
    <property type="match status" value="1"/>
</dbReference>
<evidence type="ECO:0000256" key="11">
    <source>
        <dbReference type="ARBA" id="ARBA00061433"/>
    </source>
</evidence>
<evidence type="ECO:0000256" key="10">
    <source>
        <dbReference type="ARBA" id="ARBA00049535"/>
    </source>
</evidence>
<keyword evidence="2" id="KW-0963">Cytoplasm</keyword>
<organism evidence="16 17">
    <name type="scientific">Candidatus Nitrosopumilus salarius BD31</name>
    <dbReference type="NCBI Taxonomy" id="859350"/>
    <lineage>
        <taxon>Archaea</taxon>
        <taxon>Nitrososphaerota</taxon>
        <taxon>Nitrososphaeria</taxon>
        <taxon>Nitrosopumilales</taxon>
        <taxon>Nitrosopumilaceae</taxon>
        <taxon>Nitrosopumilus</taxon>
    </lineage>
</organism>
<gene>
    <name evidence="16" type="primary">prs</name>
    <name evidence="16" type="ORF">BD31_I0314</name>
</gene>
<dbReference type="FunFam" id="3.40.50.2020:FF:000014">
    <property type="entry name" value="Ribose-phosphate pyrophosphokinase 1"/>
    <property type="match status" value="1"/>
</dbReference>
<keyword evidence="5 13" id="KW-0545">Nucleotide biosynthesis</keyword>
<keyword evidence="7" id="KW-0418">Kinase</keyword>
<evidence type="ECO:0000259" key="15">
    <source>
        <dbReference type="Pfam" id="PF13793"/>
    </source>
</evidence>
<sequence length="293" mass="32340">MMSNLSVIAGKSSEDLARKLSRKLKANFVKSEIRVFPDGESKITLNGNISKKKSVVVQSIYPPVDTNLVQTLSIISRAKEVSSEVIAVIPYMGYARQDREFLPGEIVTMKVLGKLFKGAGASKIIAVDIHSVIGFKYFTIKTRNVSAIPDLVKYFKKLSLKNPLVVSPDQGGKERAKEFAKEFQSEYIALEKKRDRKTGKVEIKTKNTKEVAERDLILVDDMISTGGSIIKATQFLKKQKCKRVYVACTHALLMNDAERKIKKSGVTSIVSANTIPGKTSLVDVSNTIAKAII</sequence>
<reference evidence="16 17" key="1">
    <citation type="journal article" date="2012" name="J. Bacteriol.">
        <title>Genome sequence of "Candidatus Nitrosopumilus salaria" BD31, an ammonia-oxidizing archaeon from the San Francisco Bay estuary.</title>
        <authorList>
            <person name="Mosier A.C."/>
            <person name="Allen E.E."/>
            <person name="Kim M."/>
            <person name="Ferriera S."/>
            <person name="Francis C.A."/>
        </authorList>
    </citation>
    <scope>NUCLEOTIDE SEQUENCE [LARGE SCALE GENOMIC DNA]</scope>
    <source>
        <strain evidence="16 17">BD31</strain>
    </source>
</reference>
<comment type="similarity">
    <text evidence="11">Belongs to the ribose-phosphate pyrophosphokinase family. Class III (archaeal) subfamily.</text>
</comment>
<dbReference type="GO" id="GO:0000287">
    <property type="term" value="F:magnesium ion binding"/>
    <property type="evidence" value="ECO:0007669"/>
    <property type="project" value="InterPro"/>
</dbReference>
<accession>I3D546</accession>
<dbReference type="InterPro" id="IPR029057">
    <property type="entry name" value="PRTase-like"/>
</dbReference>
<dbReference type="EC" id="2.7.6.1" evidence="1"/>
<evidence type="ECO:0000259" key="14">
    <source>
        <dbReference type="Pfam" id="PF00156"/>
    </source>
</evidence>
<proteinExistence type="inferred from homology"/>
<feature type="domain" description="Ribose-phosphate pyrophosphokinase N-terminal" evidence="15">
    <location>
        <begin position="6"/>
        <end position="120"/>
    </location>
</feature>
<name>I3D546_9ARCH</name>
<keyword evidence="8" id="KW-0067">ATP-binding</keyword>
<protein>
    <recommendedName>
        <fullName evidence="12">Ribose-phosphate pyrophosphokinase</fullName>
        <ecNumber evidence="1">2.7.6.1</ecNumber>
    </recommendedName>
</protein>
<feature type="domain" description="Phosphoribosyltransferase" evidence="14">
    <location>
        <begin position="154"/>
        <end position="271"/>
    </location>
</feature>
<dbReference type="InterPro" id="IPR005946">
    <property type="entry name" value="Rib-P_diPkinase"/>
</dbReference>
<evidence type="ECO:0000256" key="3">
    <source>
        <dbReference type="ARBA" id="ARBA00022679"/>
    </source>
</evidence>
<dbReference type="EMBL" id="AEXL02000023">
    <property type="protein sequence ID" value="EIJ66839.1"/>
    <property type="molecule type" value="Genomic_DNA"/>
</dbReference>
<keyword evidence="6" id="KW-0547">Nucleotide-binding</keyword>
<dbReference type="Pfam" id="PF00156">
    <property type="entry name" value="Pribosyltran"/>
    <property type="match status" value="1"/>
</dbReference>
<keyword evidence="3 16" id="KW-0808">Transferase</keyword>
<dbReference type="NCBIfam" id="TIGR01251">
    <property type="entry name" value="ribP_PPkin"/>
    <property type="match status" value="1"/>
</dbReference>
<dbReference type="PANTHER" id="PTHR10210">
    <property type="entry name" value="RIBOSE-PHOSPHATE DIPHOSPHOKINASE FAMILY MEMBER"/>
    <property type="match status" value="1"/>
</dbReference>
<dbReference type="Pfam" id="PF13793">
    <property type="entry name" value="Pribosyltran_N"/>
    <property type="match status" value="1"/>
</dbReference>
<dbReference type="InterPro" id="IPR029099">
    <property type="entry name" value="Pribosyltran_N"/>
</dbReference>
<keyword evidence="4" id="KW-0479">Metal-binding</keyword>
<dbReference type="InterPro" id="IPR000836">
    <property type="entry name" value="PRTase_dom"/>
</dbReference>
<comment type="caution">
    <text evidence="16">The sequence shown here is derived from an EMBL/GenBank/DDBJ whole genome shotgun (WGS) entry which is preliminary data.</text>
</comment>
<dbReference type="GO" id="GO:0002189">
    <property type="term" value="C:ribose phosphate diphosphokinase complex"/>
    <property type="evidence" value="ECO:0007669"/>
    <property type="project" value="TreeGrafter"/>
</dbReference>
<dbReference type="PANTHER" id="PTHR10210:SF32">
    <property type="entry name" value="RIBOSE-PHOSPHATE PYROPHOSPHOKINASE 2"/>
    <property type="match status" value="1"/>
</dbReference>
<evidence type="ECO:0000256" key="9">
    <source>
        <dbReference type="ARBA" id="ARBA00022842"/>
    </source>
</evidence>
<keyword evidence="9" id="KW-0460">Magnesium</keyword>
<dbReference type="FunFam" id="3.40.50.2020:FF:000074">
    <property type="entry name" value="Ribose-phosphate pyrophosphokinase"/>
    <property type="match status" value="1"/>
</dbReference>
<dbReference type="GO" id="GO:0005524">
    <property type="term" value="F:ATP binding"/>
    <property type="evidence" value="ECO:0007669"/>
    <property type="project" value="UniProtKB-KW"/>
</dbReference>
<evidence type="ECO:0000256" key="4">
    <source>
        <dbReference type="ARBA" id="ARBA00022723"/>
    </source>
</evidence>
<dbReference type="GO" id="GO:0004749">
    <property type="term" value="F:ribose phosphate diphosphokinase activity"/>
    <property type="evidence" value="ECO:0007669"/>
    <property type="project" value="UniProtKB-EC"/>
</dbReference>
<dbReference type="PATRIC" id="fig|859350.6.peg.264"/>
<evidence type="ECO:0000256" key="1">
    <source>
        <dbReference type="ARBA" id="ARBA00013247"/>
    </source>
</evidence>
<evidence type="ECO:0000256" key="2">
    <source>
        <dbReference type="ARBA" id="ARBA00022490"/>
    </source>
</evidence>
<dbReference type="CDD" id="cd06223">
    <property type="entry name" value="PRTases_typeI"/>
    <property type="match status" value="1"/>
</dbReference>
<evidence type="ECO:0000256" key="5">
    <source>
        <dbReference type="ARBA" id="ARBA00022727"/>
    </source>
</evidence>
<evidence type="ECO:0000256" key="8">
    <source>
        <dbReference type="ARBA" id="ARBA00022840"/>
    </source>
</evidence>
<dbReference type="GO" id="GO:0006015">
    <property type="term" value="P:5-phosphoribose 1-diphosphate biosynthetic process"/>
    <property type="evidence" value="ECO:0007669"/>
    <property type="project" value="TreeGrafter"/>
</dbReference>
<dbReference type="GO" id="GO:0016301">
    <property type="term" value="F:kinase activity"/>
    <property type="evidence" value="ECO:0007669"/>
    <property type="project" value="UniProtKB-KW"/>
</dbReference>
<evidence type="ECO:0000256" key="13">
    <source>
        <dbReference type="RuleBase" id="RU004324"/>
    </source>
</evidence>
<dbReference type="GO" id="GO:0006164">
    <property type="term" value="P:purine nucleotide biosynthetic process"/>
    <property type="evidence" value="ECO:0007669"/>
    <property type="project" value="TreeGrafter"/>
</dbReference>